<dbReference type="GO" id="GO:0042151">
    <property type="term" value="C:nematocyst"/>
    <property type="evidence" value="ECO:0007669"/>
    <property type="project" value="UniProtKB-SubCell"/>
</dbReference>
<keyword evidence="4" id="KW-0472">Membrane</keyword>
<dbReference type="AlphaFoldDB" id="A0A8V0XGS3"/>
<dbReference type="GeneTree" id="ENSGT00940000164286"/>
<dbReference type="PANTHER" id="PTHR40388">
    <property type="entry name" value="BRYOPORIN"/>
    <property type="match status" value="1"/>
</dbReference>
<dbReference type="GO" id="GO:0015267">
    <property type="term" value="F:channel activity"/>
    <property type="evidence" value="ECO:0007669"/>
    <property type="project" value="InterPro"/>
</dbReference>
<evidence type="ECO:0000313" key="8">
    <source>
        <dbReference type="Proteomes" id="UP000000539"/>
    </source>
</evidence>
<dbReference type="Pfam" id="PF06369">
    <property type="entry name" value="Anemone_cytotox"/>
    <property type="match status" value="1"/>
</dbReference>
<dbReference type="GO" id="GO:0046931">
    <property type="term" value="P:pore complex assembly"/>
    <property type="evidence" value="ECO:0007669"/>
    <property type="project" value="InterPro"/>
</dbReference>
<dbReference type="GO" id="GO:0046930">
    <property type="term" value="C:pore complex"/>
    <property type="evidence" value="ECO:0007669"/>
    <property type="project" value="InterPro"/>
</dbReference>
<evidence type="ECO:0000256" key="5">
    <source>
        <dbReference type="ARBA" id="ARBA00023331"/>
    </source>
</evidence>
<keyword evidence="4" id="KW-1053">Target membrane</keyword>
<evidence type="ECO:0000256" key="6">
    <source>
        <dbReference type="SAM" id="SignalP"/>
    </source>
</evidence>
<keyword evidence="9" id="KW-1267">Proteomics identification</keyword>
<proteinExistence type="evidence at protein level"/>
<dbReference type="PANTHER" id="PTHR40388:SF1">
    <property type="entry name" value="BRYOPORIN"/>
    <property type="match status" value="1"/>
</dbReference>
<dbReference type="InterPro" id="IPR050677">
    <property type="entry name" value="Actinoporin_PFT"/>
</dbReference>
<dbReference type="Pfam" id="PF11901">
    <property type="entry name" value="DM9"/>
    <property type="match status" value="1"/>
</dbReference>
<dbReference type="GlyGen" id="A0A8V0XGS3">
    <property type="glycosylation" value="1 site"/>
</dbReference>
<accession>A0A8V0XGS3</accession>
<dbReference type="InterPro" id="IPR015926">
    <property type="entry name" value="Cytolysin/lectin"/>
</dbReference>
<gene>
    <name evidence="7" type="primary">LOC101748084</name>
</gene>
<dbReference type="SUPFAM" id="SSF63724">
    <property type="entry name" value="Cytolysin/lectin"/>
    <property type="match status" value="1"/>
</dbReference>
<reference evidence="7" key="3">
    <citation type="submission" date="2025-09" db="UniProtKB">
        <authorList>
            <consortium name="Ensembl"/>
        </authorList>
    </citation>
    <scope>IDENTIFICATION</scope>
    <source>
        <strain evidence="7">broiler</strain>
    </source>
</reference>
<sequence>MLTSKLFLTTALLFLTHNGADGAPGSPVGRKLLQHPASSWTVFQRVQGKELPSWLSWELFRGELPADTVSNWNAYTNVTEYVCLTLSWHCSIGSYVPSRGPFCYFAYGELALRSYEFKVLVNKGKFEALQWVDDSFGDVPENAVEGCESFDIYVGRNRYGLGKVSKEQRALFVAVDGKEVWFKWYQVLTVKTGPANITISGVLYNVSAAVEHSEDVTITKTTVKNEGCQGTRQDVTLEEATEVEHDWELDQEIFSSIRGVLEAGLLAFNGMSWEATSITNVTWLGKASAALSQRHRLRAALGVPYPHPTLDLLGKDAEELLENQQLQDLLFAPPFRAKPTPGELPKPPTHSAGPRSLLITELPEPQPPLLRAGTPKRDPVAGAAGMAFRSVEIQLTNSTRDVTLSSPRAYCFSGYNSVPPSPIIPPGATECCTFNNSPHRFRGSVGVLVYEAETFTLAILFSNPYNYSFYYMEFAVEISPEKAHLGLLEDVYMRMYRGLPANPRNSGMLRNVKLHATQETMMVSAGGTKVMATMSSAAKSVIKVVVENKDSPPPYTEAVPHFRFTHHEPRKFRKFQKKEGMNDPFFQ</sequence>
<dbReference type="InterPro" id="IPR006616">
    <property type="entry name" value="DM9_repeat"/>
</dbReference>
<keyword evidence="8" id="KW-1185">Reference proteome</keyword>
<evidence type="ECO:0000313" key="7">
    <source>
        <dbReference type="Ensembl" id="ENSGALP00010005908.1"/>
    </source>
</evidence>
<protein>
    <submittedName>
        <fullName evidence="7">Uncharacterized protein</fullName>
    </submittedName>
</protein>
<dbReference type="InterPro" id="IPR009104">
    <property type="entry name" value="Anemon_actinoporin-like"/>
</dbReference>
<dbReference type="Gene3D" id="2.60.270.20">
    <property type="entry name" value="Cytolysin/lectin"/>
    <property type="match status" value="1"/>
</dbReference>
<feature type="chain" id="PRO_5036464195" evidence="6">
    <location>
        <begin position="23"/>
        <end position="587"/>
    </location>
</feature>
<dbReference type="GO" id="GO:0051715">
    <property type="term" value="P:cytolysis in another organism"/>
    <property type="evidence" value="ECO:0007669"/>
    <property type="project" value="InterPro"/>
</dbReference>
<dbReference type="GO" id="GO:0006812">
    <property type="term" value="P:monoatomic cation transport"/>
    <property type="evidence" value="ECO:0007669"/>
    <property type="project" value="InterPro"/>
</dbReference>
<organism evidence="7 8">
    <name type="scientific">Gallus gallus</name>
    <name type="common">Chicken</name>
    <dbReference type="NCBI Taxonomy" id="9031"/>
    <lineage>
        <taxon>Eukaryota</taxon>
        <taxon>Metazoa</taxon>
        <taxon>Chordata</taxon>
        <taxon>Craniata</taxon>
        <taxon>Vertebrata</taxon>
        <taxon>Euteleostomi</taxon>
        <taxon>Archelosauria</taxon>
        <taxon>Archosauria</taxon>
        <taxon>Dinosauria</taxon>
        <taxon>Saurischia</taxon>
        <taxon>Theropoda</taxon>
        <taxon>Coelurosauria</taxon>
        <taxon>Aves</taxon>
        <taxon>Neognathae</taxon>
        <taxon>Galloanserae</taxon>
        <taxon>Galliformes</taxon>
        <taxon>Phasianidae</taxon>
        <taxon>Phasianinae</taxon>
        <taxon>Gallus</taxon>
    </lineage>
</organism>
<dbReference type="Proteomes" id="UP000000539">
    <property type="component" value="Chromosome 31"/>
</dbReference>
<keyword evidence="3" id="KW-1052">Target cell membrane</keyword>
<dbReference type="OrthoDB" id="1925699at2759"/>
<evidence type="ECO:0000256" key="1">
    <source>
        <dbReference type="ARBA" id="ARBA00004175"/>
    </source>
</evidence>
<reference evidence="7" key="1">
    <citation type="submission" date="2020-11" db="EMBL/GenBank/DDBJ databases">
        <title>Gallus gallus (Chicken) genome, bGalGal1, GRCg7b, maternal haplotype autosomes + Z &amp; W.</title>
        <authorList>
            <person name="Warren W."/>
            <person name="Formenti G."/>
            <person name="Fedrigo O."/>
            <person name="Haase B."/>
            <person name="Mountcastle J."/>
            <person name="Balacco J."/>
            <person name="Tracey A."/>
            <person name="Schneider V."/>
            <person name="Okimoto R."/>
            <person name="Cheng H."/>
            <person name="Hawken R."/>
            <person name="Howe K."/>
            <person name="Jarvis E.D."/>
        </authorList>
    </citation>
    <scope>NUCLEOTIDE SEQUENCE [LARGE SCALE GENOMIC DNA]</scope>
    <source>
        <strain evidence="7">Broiler</strain>
    </source>
</reference>
<evidence type="ECO:0007829" key="9">
    <source>
        <dbReference type="PeptideAtlas" id="A0A8V0XGS3"/>
    </source>
</evidence>
<feature type="signal peptide" evidence="6">
    <location>
        <begin position="1"/>
        <end position="22"/>
    </location>
</feature>
<evidence type="ECO:0000256" key="3">
    <source>
        <dbReference type="ARBA" id="ARBA00022537"/>
    </source>
</evidence>
<evidence type="ECO:0000256" key="2">
    <source>
        <dbReference type="ARBA" id="ARBA00004532"/>
    </source>
</evidence>
<dbReference type="GO" id="GO:0044218">
    <property type="term" value="C:other organism cell membrane"/>
    <property type="evidence" value="ECO:0007669"/>
    <property type="project" value="UniProtKB-KW"/>
</dbReference>
<keyword evidence="5" id="KW-0166">Nematocyst</keyword>
<keyword evidence="6" id="KW-0732">Signal</keyword>
<name>A0A8V0XGS3_CHICK</name>
<evidence type="ECO:0000256" key="4">
    <source>
        <dbReference type="ARBA" id="ARBA00023298"/>
    </source>
</evidence>
<dbReference type="SMART" id="SM00696">
    <property type="entry name" value="DM9"/>
    <property type="match status" value="1"/>
</dbReference>
<reference evidence="7" key="2">
    <citation type="submission" date="2025-08" db="UniProtKB">
        <authorList>
            <consortium name="Ensembl"/>
        </authorList>
    </citation>
    <scope>IDENTIFICATION</scope>
    <source>
        <strain evidence="7">broiler</strain>
    </source>
</reference>
<dbReference type="Ensembl" id="ENSGALT00010010113.1">
    <property type="protein sequence ID" value="ENSGALP00010005908.1"/>
    <property type="gene ID" value="ENSGALG00010004338.1"/>
</dbReference>
<comment type="subcellular location">
    <subcellularLocation>
        <location evidence="2">Nematocyst</location>
    </subcellularLocation>
    <subcellularLocation>
        <location evidence="1">Target cell membrane</location>
    </subcellularLocation>
</comment>